<name>A0ABP0C943_9PEZI</name>
<protein>
    <recommendedName>
        <fullName evidence="4">Apple domain-containing protein</fullName>
    </recommendedName>
</protein>
<evidence type="ECO:0008006" key="4">
    <source>
        <dbReference type="Google" id="ProtNLM"/>
    </source>
</evidence>
<proteinExistence type="predicted"/>
<accession>A0ABP0C943</accession>
<evidence type="ECO:0000313" key="2">
    <source>
        <dbReference type="EMBL" id="CAK7227660.1"/>
    </source>
</evidence>
<keyword evidence="3" id="KW-1185">Reference proteome</keyword>
<dbReference type="EMBL" id="CAWUHD010000074">
    <property type="protein sequence ID" value="CAK7227660.1"/>
    <property type="molecule type" value="Genomic_DNA"/>
</dbReference>
<organism evidence="2 3">
    <name type="scientific">Sporothrix eucalyptigena</name>
    <dbReference type="NCBI Taxonomy" id="1812306"/>
    <lineage>
        <taxon>Eukaryota</taxon>
        <taxon>Fungi</taxon>
        <taxon>Dikarya</taxon>
        <taxon>Ascomycota</taxon>
        <taxon>Pezizomycotina</taxon>
        <taxon>Sordariomycetes</taxon>
        <taxon>Sordariomycetidae</taxon>
        <taxon>Ophiostomatales</taxon>
        <taxon>Ophiostomataceae</taxon>
        <taxon>Sporothrix</taxon>
    </lineage>
</organism>
<feature type="compositionally biased region" description="Low complexity" evidence="1">
    <location>
        <begin position="163"/>
        <end position="172"/>
    </location>
</feature>
<dbReference type="Proteomes" id="UP001642482">
    <property type="component" value="Unassembled WGS sequence"/>
</dbReference>
<comment type="caution">
    <text evidence="2">The sequence shown here is derived from an EMBL/GenBank/DDBJ whole genome shotgun (WGS) entry which is preliminary data.</text>
</comment>
<reference evidence="2 3" key="1">
    <citation type="submission" date="2024-01" db="EMBL/GenBank/DDBJ databases">
        <authorList>
            <person name="Allen C."/>
            <person name="Tagirdzhanova G."/>
        </authorList>
    </citation>
    <scope>NUCLEOTIDE SEQUENCE [LARGE SCALE GENOMIC DNA]</scope>
</reference>
<evidence type="ECO:0000313" key="3">
    <source>
        <dbReference type="Proteomes" id="UP001642482"/>
    </source>
</evidence>
<feature type="region of interest" description="Disordered" evidence="1">
    <location>
        <begin position="147"/>
        <end position="176"/>
    </location>
</feature>
<gene>
    <name evidence="2" type="ORF">SEUCBS140593_006651</name>
</gene>
<sequence length="371" mass="38259">MRYNNFGLLLYAGAARQVAAYALSISSSAPPSDLVSCSTVWGSSSYASVETVTLSDVVTVTVTPTATTTDASTVTITSTAYADDVVSASTSTIFVSVTSTSTYVEESIDNVIVSSTVTVDTTYTSIYYVPTPAGFEPLEDTLSGYPAKKMKKRNSPCKPKQPASSSSLALSSGATPSKYPQEVVCQVVSGTASTAYVTESQSTVTVTVTPSASSIDLTVTITSTSTVFPDVTITESLSAEVTSVLTADKTSTVTATVTSTIDLAAETSYAVCAANNLISTIGGTNIGQLTLASSATLSFHTGYKSAYDCCALCVETSYCFGSAWLGEVEYCYIMVGTTCSSQSANSAGQVSTAATGDVFTVSNGECGYWSE</sequence>
<evidence type="ECO:0000256" key="1">
    <source>
        <dbReference type="SAM" id="MobiDB-lite"/>
    </source>
</evidence>